<proteinExistence type="predicted"/>
<dbReference type="Proteomes" id="UP001596997">
    <property type="component" value="Unassembled WGS sequence"/>
</dbReference>
<evidence type="ECO:0000313" key="2">
    <source>
        <dbReference type="Proteomes" id="UP001596997"/>
    </source>
</evidence>
<comment type="caution">
    <text evidence="1">The sequence shown here is derived from an EMBL/GenBank/DDBJ whole genome shotgun (WGS) entry which is preliminary data.</text>
</comment>
<accession>A0ABW3I3K9</accession>
<evidence type="ECO:0000313" key="1">
    <source>
        <dbReference type="EMBL" id="MFD0964413.1"/>
    </source>
</evidence>
<dbReference type="PROSITE" id="PS51257">
    <property type="entry name" value="PROKAR_LIPOPROTEIN"/>
    <property type="match status" value="1"/>
</dbReference>
<dbReference type="EMBL" id="JBHTJM010000009">
    <property type="protein sequence ID" value="MFD0964413.1"/>
    <property type="molecule type" value="Genomic_DNA"/>
</dbReference>
<protein>
    <recommendedName>
        <fullName evidence="3">NlpE C-terminal OB domain-containing protein</fullName>
    </recommendedName>
</protein>
<organism evidence="1 2">
    <name type="scientific">Pseudofulvibacter geojedonensis</name>
    <dbReference type="NCBI Taxonomy" id="1123758"/>
    <lineage>
        <taxon>Bacteria</taxon>
        <taxon>Pseudomonadati</taxon>
        <taxon>Bacteroidota</taxon>
        <taxon>Flavobacteriia</taxon>
        <taxon>Flavobacteriales</taxon>
        <taxon>Flavobacteriaceae</taxon>
        <taxon>Pseudofulvibacter</taxon>
    </lineage>
</organism>
<keyword evidence="2" id="KW-1185">Reference proteome</keyword>
<evidence type="ECO:0008006" key="3">
    <source>
        <dbReference type="Google" id="ProtNLM"/>
    </source>
</evidence>
<name>A0ABW3I3K9_9FLAO</name>
<sequence length="129" mass="14387">MKQVLVILIALIGFVSCKKEAKVETQEINAEAKIEKPTPIYTGDFLAVDGSAIITMGNETYKVIMNDACKELIEKSKTFQKEPFDFVKISVKGDIADNPNENEWKKTLTITSIENVSKSTTEENITIVK</sequence>
<reference evidence="2" key="1">
    <citation type="journal article" date="2019" name="Int. J. Syst. Evol. Microbiol.">
        <title>The Global Catalogue of Microorganisms (GCM) 10K type strain sequencing project: providing services to taxonomists for standard genome sequencing and annotation.</title>
        <authorList>
            <consortium name="The Broad Institute Genomics Platform"/>
            <consortium name="The Broad Institute Genome Sequencing Center for Infectious Disease"/>
            <person name="Wu L."/>
            <person name="Ma J."/>
        </authorList>
    </citation>
    <scope>NUCLEOTIDE SEQUENCE [LARGE SCALE GENOMIC DNA]</scope>
    <source>
        <strain evidence="2">CCUG 62114</strain>
    </source>
</reference>
<gene>
    <name evidence="1" type="ORF">ACFQ1O_10395</name>
</gene>
<dbReference type="RefSeq" id="WP_377715961.1">
    <property type="nucleotide sequence ID" value="NZ_JBHTJM010000009.1"/>
</dbReference>